<reference evidence="2 3" key="1">
    <citation type="submission" date="2018-10" db="EMBL/GenBank/DDBJ databases">
        <title>Fifty Aureobasidium pullulans genomes reveal a recombining polyextremotolerant generalist.</title>
        <authorList>
            <person name="Gostincar C."/>
            <person name="Turk M."/>
            <person name="Zajc J."/>
            <person name="Gunde-Cimerman N."/>
        </authorList>
    </citation>
    <scope>NUCLEOTIDE SEQUENCE [LARGE SCALE GENOMIC DNA]</scope>
    <source>
        <strain evidence="2 3">EXF-6604</strain>
    </source>
</reference>
<dbReference type="InterPro" id="IPR029039">
    <property type="entry name" value="Flavoprotein-like_sf"/>
</dbReference>
<sequence>MSTNWTMHILGLANGTPSGNSEILLKAALTAATEADFTITTSWIHVPSISIPTNPAPLDSPVGFDLASKLNVASNNAPDDRVAVREAILDADAIIVSTPTYSHQPLGTLKLLMDRIGGPSLDVTFGKTFNPDKLDPRLSKPRVLGFIAVGGSSTPDQFTMVLPTLHLLFYALHAKIVDQFIGQDLGSSGAVCLHDDLISRAKRMGQNLASQIGKSYDDATYQGDEEAGACPHCHLSKIEFLPDHGKNAIGCTTCGTRGNLTVSQDGNILTVWEEESKWSCLTWAGKLQHSYDIISWAKRDEPRKADIKKGQEEWKKVIVSQVTLPSQDKLSS</sequence>
<dbReference type="GO" id="GO:0016491">
    <property type="term" value="F:oxidoreductase activity"/>
    <property type="evidence" value="ECO:0007669"/>
    <property type="project" value="InterPro"/>
</dbReference>
<proteinExistence type="predicted"/>
<dbReference type="AlphaFoldDB" id="A0A4S9L210"/>
<evidence type="ECO:0000313" key="3">
    <source>
        <dbReference type="Proteomes" id="UP000306584"/>
    </source>
</evidence>
<dbReference type="EMBL" id="QZBD01000248">
    <property type="protein sequence ID" value="THY23071.1"/>
    <property type="molecule type" value="Genomic_DNA"/>
</dbReference>
<accession>A0A4S9L210</accession>
<organism evidence="2 3">
    <name type="scientific">Aureobasidium pullulans</name>
    <name type="common">Black yeast</name>
    <name type="synonym">Pullularia pullulans</name>
    <dbReference type="NCBI Taxonomy" id="5580"/>
    <lineage>
        <taxon>Eukaryota</taxon>
        <taxon>Fungi</taxon>
        <taxon>Dikarya</taxon>
        <taxon>Ascomycota</taxon>
        <taxon>Pezizomycotina</taxon>
        <taxon>Dothideomycetes</taxon>
        <taxon>Dothideomycetidae</taxon>
        <taxon>Dothideales</taxon>
        <taxon>Saccotheciaceae</taxon>
        <taxon>Aureobasidium</taxon>
    </lineage>
</organism>
<dbReference type="SUPFAM" id="SSF52218">
    <property type="entry name" value="Flavoproteins"/>
    <property type="match status" value="1"/>
</dbReference>
<protein>
    <submittedName>
        <fullName evidence="2">Flavo protein</fullName>
    </submittedName>
</protein>
<name>A0A4S9L210_AURPU</name>
<dbReference type="Proteomes" id="UP000306584">
    <property type="component" value="Unassembled WGS sequence"/>
</dbReference>
<dbReference type="Gene3D" id="3.40.50.360">
    <property type="match status" value="1"/>
</dbReference>
<evidence type="ECO:0000313" key="2">
    <source>
        <dbReference type="EMBL" id="THY23071.1"/>
    </source>
</evidence>
<gene>
    <name evidence="2" type="ORF">D6D01_06080</name>
</gene>
<dbReference type="InterPro" id="IPR005025">
    <property type="entry name" value="FMN_Rdtase-like_dom"/>
</dbReference>
<comment type="caution">
    <text evidence="2">The sequence shown here is derived from an EMBL/GenBank/DDBJ whole genome shotgun (WGS) entry which is preliminary data.</text>
</comment>
<dbReference type="Pfam" id="PF03358">
    <property type="entry name" value="FMN_red"/>
    <property type="match status" value="1"/>
</dbReference>
<evidence type="ECO:0000259" key="1">
    <source>
        <dbReference type="Pfam" id="PF03358"/>
    </source>
</evidence>
<feature type="domain" description="NADPH-dependent FMN reductase-like" evidence="1">
    <location>
        <begin position="7"/>
        <end position="129"/>
    </location>
</feature>